<sequence length="264" mass="28199">MSRSICPPQPGKAKDSAEFGFVPPGRNKRKFHAELIEFIWARVLTVALHALSLSVWYRNVFAGFRVVAANNNLYRFRNVMWANGVRGHSIVGAKEPHPLPDDPVVEVPQDFDAQGGDDDPGAGLVRPDRQADVPRAGLDARSYGADHGADVPHAGLGAGFPRAGLGADVPRAGLGDRFPGADPGADVPRAGLGAGFARRGFGVPEDDDDAPGVGGAVTLRDYLALKAESEQAKQDRIDQMMMRLKTIVTDFNEQANIALCARLA</sequence>
<organism evidence="2 3">
    <name type="scientific">Sphaerosporella brunnea</name>
    <dbReference type="NCBI Taxonomy" id="1250544"/>
    <lineage>
        <taxon>Eukaryota</taxon>
        <taxon>Fungi</taxon>
        <taxon>Dikarya</taxon>
        <taxon>Ascomycota</taxon>
        <taxon>Pezizomycotina</taxon>
        <taxon>Pezizomycetes</taxon>
        <taxon>Pezizales</taxon>
        <taxon>Pyronemataceae</taxon>
        <taxon>Sphaerosporella</taxon>
    </lineage>
</organism>
<keyword evidence="3" id="KW-1185">Reference proteome</keyword>
<evidence type="ECO:0000313" key="2">
    <source>
        <dbReference type="EMBL" id="KAA8898297.1"/>
    </source>
</evidence>
<evidence type="ECO:0000313" key="3">
    <source>
        <dbReference type="Proteomes" id="UP000326924"/>
    </source>
</evidence>
<dbReference type="Proteomes" id="UP000326924">
    <property type="component" value="Unassembled WGS sequence"/>
</dbReference>
<accession>A0A5J5EP75</accession>
<feature type="region of interest" description="Disordered" evidence="1">
    <location>
        <begin position="108"/>
        <end position="131"/>
    </location>
</feature>
<dbReference type="AlphaFoldDB" id="A0A5J5EP75"/>
<reference evidence="2 3" key="1">
    <citation type="submission" date="2019-09" db="EMBL/GenBank/DDBJ databases">
        <title>Draft genome of the ectomycorrhizal ascomycete Sphaerosporella brunnea.</title>
        <authorList>
            <consortium name="DOE Joint Genome Institute"/>
            <person name="Benucci G.M."/>
            <person name="Marozzi G."/>
            <person name="Antonielli L."/>
            <person name="Sanchez S."/>
            <person name="Marco P."/>
            <person name="Wang X."/>
            <person name="Falini L.B."/>
            <person name="Barry K."/>
            <person name="Haridas S."/>
            <person name="Lipzen A."/>
            <person name="Labutti K."/>
            <person name="Grigoriev I.V."/>
            <person name="Murat C."/>
            <person name="Martin F."/>
            <person name="Albertini E."/>
            <person name="Donnini D."/>
            <person name="Bonito G."/>
        </authorList>
    </citation>
    <scope>NUCLEOTIDE SEQUENCE [LARGE SCALE GENOMIC DNA]</scope>
    <source>
        <strain evidence="2 3">Sb_GMNB300</strain>
    </source>
</reference>
<dbReference type="InParanoid" id="A0A5J5EP75"/>
<gene>
    <name evidence="2" type="ORF">FN846DRAFT_910121</name>
</gene>
<dbReference type="EMBL" id="VXIS01000187">
    <property type="protein sequence ID" value="KAA8898297.1"/>
    <property type="molecule type" value="Genomic_DNA"/>
</dbReference>
<comment type="caution">
    <text evidence="2">The sequence shown here is derived from an EMBL/GenBank/DDBJ whole genome shotgun (WGS) entry which is preliminary data.</text>
</comment>
<name>A0A5J5EP75_9PEZI</name>
<proteinExistence type="predicted"/>
<evidence type="ECO:0000256" key="1">
    <source>
        <dbReference type="SAM" id="MobiDB-lite"/>
    </source>
</evidence>
<protein>
    <submittedName>
        <fullName evidence="2">Uncharacterized protein</fullName>
    </submittedName>
</protein>